<feature type="region of interest" description="Disordered" evidence="3">
    <location>
        <begin position="361"/>
        <end position="436"/>
    </location>
</feature>
<feature type="domain" description="RanBD1" evidence="4">
    <location>
        <begin position="412"/>
        <end position="552"/>
    </location>
</feature>
<reference evidence="6" key="1">
    <citation type="journal article" date="2010" name="Genome Res.">
        <title>Population genomic sequencing of Coccidioides fungi reveals recent hybridization and transposon control.</title>
        <authorList>
            <person name="Neafsey D.E."/>
            <person name="Barker B.M."/>
            <person name="Sharpton T.J."/>
            <person name="Stajich J.E."/>
            <person name="Park D.J."/>
            <person name="Whiston E."/>
            <person name="Hung C.-Y."/>
            <person name="McMahan C."/>
            <person name="White J."/>
            <person name="Sykes S."/>
            <person name="Heiman D."/>
            <person name="Young S."/>
            <person name="Zeng Q."/>
            <person name="Abouelleil A."/>
            <person name="Aftuck L."/>
            <person name="Bessette D."/>
            <person name="Brown A."/>
            <person name="FitzGerald M."/>
            <person name="Lui A."/>
            <person name="Macdonald J.P."/>
            <person name="Priest M."/>
            <person name="Orbach M.J."/>
            <person name="Galgiani J.N."/>
            <person name="Kirkland T.N."/>
            <person name="Cole G.T."/>
            <person name="Birren B.W."/>
            <person name="Henn M.R."/>
            <person name="Taylor J.W."/>
            <person name="Rounsley S.D."/>
        </authorList>
    </citation>
    <scope>NUCLEOTIDE SEQUENCE [LARGE SCALE GENOMIC DNA]</scope>
    <source>
        <strain evidence="6">RMSCC 2394</strain>
    </source>
</reference>
<accession>A0A0J6YH35</accession>
<feature type="compositionally biased region" description="Polar residues" evidence="3">
    <location>
        <begin position="369"/>
        <end position="381"/>
    </location>
</feature>
<feature type="compositionally biased region" description="Basic and acidic residues" evidence="3">
    <location>
        <begin position="32"/>
        <end position="44"/>
    </location>
</feature>
<dbReference type="OrthoDB" id="185618at2759"/>
<evidence type="ECO:0000256" key="3">
    <source>
        <dbReference type="SAM" id="MobiDB-lite"/>
    </source>
</evidence>
<dbReference type="Pfam" id="PF00638">
    <property type="entry name" value="Ran_BP1"/>
    <property type="match status" value="1"/>
</dbReference>
<dbReference type="SMART" id="SM00160">
    <property type="entry name" value="RanBD"/>
    <property type="match status" value="1"/>
</dbReference>
<dbReference type="Proteomes" id="UP000054565">
    <property type="component" value="Unassembled WGS sequence"/>
</dbReference>
<dbReference type="InterPro" id="IPR000156">
    <property type="entry name" value="Ran_bind_dom"/>
</dbReference>
<feature type="compositionally biased region" description="Basic and acidic residues" evidence="3">
    <location>
        <begin position="211"/>
        <end position="237"/>
    </location>
</feature>
<dbReference type="PANTHER" id="PTHR23138:SF142">
    <property type="entry name" value="RAN-BINDING PROTEIN 3B-RELATED"/>
    <property type="match status" value="1"/>
</dbReference>
<feature type="compositionally biased region" description="Polar residues" evidence="3">
    <location>
        <begin position="245"/>
        <end position="254"/>
    </location>
</feature>
<feature type="region of interest" description="Disordered" evidence="3">
    <location>
        <begin position="313"/>
        <end position="338"/>
    </location>
</feature>
<gene>
    <name evidence="5" type="ORF">CIRG_06616</name>
</gene>
<keyword evidence="2" id="KW-0539">Nucleus</keyword>
<name>A0A0J6YH35_COCIT</name>
<sequence>MEPEAHGQGAELNDLLNGSQEATQDNPAQAKQRCEDELPRRDVEELSEDGSGERPIRQKLKETSIAGLSRQPSPEDQPMPSQESASTDDNDRGRLRRKRSYDESRDADPADAESKKEDDGGHRRKRSRDSKEENSSDQEKEAEPKENRERTPSALRAPANEADKLLSPKKKRSRDQLDKDDLKLEKNEAEKTGQAKHPADGEKPGLSATNRTEEGEPEKKRHRDDSRERDVSKDDSSKASFPNPFANTSATSPFASLDACKPAGSRSKDEAPKTQPVTSASAFASSGLAAFASSEKSPFGTIGSNASVFKSMKQAETSIQGKENVASATAATPSPLAATGASPFASFSGGFASSAFASFTSSAPQSSGRLTSFASPDSTTILGGGPKTKPFGAASDGEEEEDDQGEDESRPAFEGLEEVKRDDRFFKQETETGEENEKTWYSCRGKLFQFDGKEWKERGIGTFKINVVEAEESSASKRVVRSARMIMRTDAVLRVVLNSPLFKGMKVGDATGNEPTGKQIHLVGMENGKSTPYLLRTASLAAAKDAYHSIQDILLKF</sequence>
<comment type="subcellular location">
    <subcellularLocation>
        <location evidence="1">Nucleus</location>
    </subcellularLocation>
</comment>
<dbReference type="AlphaFoldDB" id="A0A0J6YH35"/>
<dbReference type="Gene3D" id="2.30.29.30">
    <property type="entry name" value="Pleckstrin-homology domain (PH domain)/Phosphotyrosine-binding domain (PTB)"/>
    <property type="match status" value="1"/>
</dbReference>
<protein>
    <recommendedName>
        <fullName evidence="4">RanBD1 domain-containing protein</fullName>
    </recommendedName>
</protein>
<dbReference type="PANTHER" id="PTHR23138">
    <property type="entry name" value="RAN BINDING PROTEIN"/>
    <property type="match status" value="1"/>
</dbReference>
<feature type="compositionally biased region" description="Basic and acidic residues" evidence="3">
    <location>
        <begin position="129"/>
        <end position="151"/>
    </location>
</feature>
<organism evidence="5 6">
    <name type="scientific">Coccidioides immitis RMSCC 2394</name>
    <dbReference type="NCBI Taxonomy" id="404692"/>
    <lineage>
        <taxon>Eukaryota</taxon>
        <taxon>Fungi</taxon>
        <taxon>Dikarya</taxon>
        <taxon>Ascomycota</taxon>
        <taxon>Pezizomycotina</taxon>
        <taxon>Eurotiomycetes</taxon>
        <taxon>Eurotiomycetidae</taxon>
        <taxon>Onygenales</taxon>
        <taxon>Onygenaceae</taxon>
        <taxon>Coccidioides</taxon>
    </lineage>
</organism>
<feature type="compositionally biased region" description="Acidic residues" evidence="3">
    <location>
        <begin position="396"/>
        <end position="406"/>
    </location>
</feature>
<feature type="compositionally biased region" description="Polar residues" evidence="3">
    <location>
        <begin position="16"/>
        <end position="29"/>
    </location>
</feature>
<feature type="compositionally biased region" description="Basic and acidic residues" evidence="3">
    <location>
        <begin position="51"/>
        <end position="62"/>
    </location>
</feature>
<dbReference type="EMBL" id="DS028096">
    <property type="protein sequence ID" value="KMP06935.1"/>
    <property type="molecule type" value="Genomic_DNA"/>
</dbReference>
<feature type="compositionally biased region" description="Basic and acidic residues" evidence="3">
    <location>
        <begin position="100"/>
        <end position="121"/>
    </location>
</feature>
<dbReference type="GO" id="GO:0005634">
    <property type="term" value="C:nucleus"/>
    <property type="evidence" value="ECO:0007669"/>
    <property type="project" value="UniProtKB-SubCell"/>
</dbReference>
<dbReference type="PROSITE" id="PS50196">
    <property type="entry name" value="RANBD1"/>
    <property type="match status" value="1"/>
</dbReference>
<dbReference type="InterPro" id="IPR045255">
    <property type="entry name" value="RanBP1-like"/>
</dbReference>
<evidence type="ECO:0000259" key="4">
    <source>
        <dbReference type="PROSITE" id="PS50196"/>
    </source>
</evidence>
<evidence type="ECO:0000313" key="5">
    <source>
        <dbReference type="EMBL" id="KMP06935.1"/>
    </source>
</evidence>
<feature type="region of interest" description="Disordered" evidence="3">
    <location>
        <begin position="1"/>
        <end position="280"/>
    </location>
</feature>
<evidence type="ECO:0000313" key="6">
    <source>
        <dbReference type="Proteomes" id="UP000054565"/>
    </source>
</evidence>
<proteinExistence type="predicted"/>
<feature type="compositionally biased region" description="Polar residues" evidence="3">
    <location>
        <begin position="70"/>
        <end position="87"/>
    </location>
</feature>
<dbReference type="STRING" id="404692.A0A0J6YH35"/>
<dbReference type="SUPFAM" id="SSF50729">
    <property type="entry name" value="PH domain-like"/>
    <property type="match status" value="1"/>
</dbReference>
<feature type="compositionally biased region" description="Basic and acidic residues" evidence="3">
    <location>
        <begin position="174"/>
        <end position="203"/>
    </location>
</feature>
<evidence type="ECO:0000256" key="1">
    <source>
        <dbReference type="ARBA" id="ARBA00004123"/>
    </source>
</evidence>
<evidence type="ECO:0000256" key="2">
    <source>
        <dbReference type="ARBA" id="ARBA00023242"/>
    </source>
</evidence>
<dbReference type="InterPro" id="IPR011993">
    <property type="entry name" value="PH-like_dom_sf"/>
</dbReference>
<feature type="compositionally biased region" description="Basic and acidic residues" evidence="3">
    <location>
        <begin position="407"/>
        <end position="436"/>
    </location>
</feature>
<feature type="compositionally biased region" description="Low complexity" evidence="3">
    <location>
        <begin position="326"/>
        <end position="338"/>
    </location>
</feature>